<name>A0ABR2YN07_9CHLO</name>
<evidence type="ECO:0000256" key="1">
    <source>
        <dbReference type="SAM" id="MobiDB-lite"/>
    </source>
</evidence>
<comment type="caution">
    <text evidence="3">The sequence shown here is derived from an EMBL/GenBank/DDBJ whole genome shotgun (WGS) entry which is preliminary data.</text>
</comment>
<feature type="region of interest" description="Disordered" evidence="1">
    <location>
        <begin position="296"/>
        <end position="321"/>
    </location>
</feature>
<sequence>MAHRRSHQLVTSLVAALIIGNTHASGRGLGSVTSLEIGVSGSRGAEIGASDRKGSGDPHMRDFEGRTFEFVGEVGGFYNIISEEEHQVSMKLKLGERWDHNGTYMEGLGFRYQDHKIVIELAADDNMHVFLDGKELRMSEGERTQEHVLGKEPSELTLTWQERCPTVGQAVKITTDLLSLFVYVTPAGMRDEGGVAQPAHLSYDSILLRPPVHEMKGIVGGSYARLTARTVATFSNDFRFPGVEAEYKMDGYFSTAHKHNAFGVGAAAGTSRLAEEFPMQIRTNGVPFKLAEASPDFSQYPTEPRRRRLAQAGSLRRHSVL</sequence>
<dbReference type="EMBL" id="JALJOT010000008">
    <property type="protein sequence ID" value="KAK9908420.1"/>
    <property type="molecule type" value="Genomic_DNA"/>
</dbReference>
<feature type="chain" id="PRO_5047522350" description="PA14 domain-containing protein" evidence="2">
    <location>
        <begin position="25"/>
        <end position="321"/>
    </location>
</feature>
<protein>
    <recommendedName>
        <fullName evidence="5">PA14 domain-containing protein</fullName>
    </recommendedName>
</protein>
<reference evidence="3 4" key="1">
    <citation type="journal article" date="2024" name="Nat. Commun.">
        <title>Phylogenomics reveals the evolutionary origins of lichenization in chlorophyte algae.</title>
        <authorList>
            <person name="Puginier C."/>
            <person name="Libourel C."/>
            <person name="Otte J."/>
            <person name="Skaloud P."/>
            <person name="Haon M."/>
            <person name="Grisel S."/>
            <person name="Petersen M."/>
            <person name="Berrin J.G."/>
            <person name="Delaux P.M."/>
            <person name="Dal Grande F."/>
            <person name="Keller J."/>
        </authorList>
    </citation>
    <scope>NUCLEOTIDE SEQUENCE [LARGE SCALE GENOMIC DNA]</scope>
    <source>
        <strain evidence="3 4">SAG 216-7</strain>
    </source>
</reference>
<keyword evidence="2" id="KW-0732">Signal</keyword>
<feature type="compositionally biased region" description="Basic residues" evidence="1">
    <location>
        <begin position="305"/>
        <end position="321"/>
    </location>
</feature>
<evidence type="ECO:0000313" key="4">
    <source>
        <dbReference type="Proteomes" id="UP001491310"/>
    </source>
</evidence>
<feature type="signal peptide" evidence="2">
    <location>
        <begin position="1"/>
        <end position="24"/>
    </location>
</feature>
<proteinExistence type="predicted"/>
<evidence type="ECO:0000313" key="3">
    <source>
        <dbReference type="EMBL" id="KAK9908420.1"/>
    </source>
</evidence>
<organism evidence="3 4">
    <name type="scientific">Coccomyxa subellipsoidea</name>
    <dbReference type="NCBI Taxonomy" id="248742"/>
    <lineage>
        <taxon>Eukaryota</taxon>
        <taxon>Viridiplantae</taxon>
        <taxon>Chlorophyta</taxon>
        <taxon>core chlorophytes</taxon>
        <taxon>Trebouxiophyceae</taxon>
        <taxon>Trebouxiophyceae incertae sedis</taxon>
        <taxon>Coccomyxaceae</taxon>
        <taxon>Coccomyxa</taxon>
    </lineage>
</organism>
<dbReference type="Proteomes" id="UP001491310">
    <property type="component" value="Unassembled WGS sequence"/>
</dbReference>
<accession>A0ABR2YN07</accession>
<evidence type="ECO:0008006" key="5">
    <source>
        <dbReference type="Google" id="ProtNLM"/>
    </source>
</evidence>
<gene>
    <name evidence="3" type="ORF">WJX75_007603</name>
</gene>
<evidence type="ECO:0000256" key="2">
    <source>
        <dbReference type="SAM" id="SignalP"/>
    </source>
</evidence>
<keyword evidence="4" id="KW-1185">Reference proteome</keyword>